<dbReference type="Proteomes" id="UP000049983">
    <property type="component" value="Unassembled WGS sequence"/>
</dbReference>
<dbReference type="RefSeq" id="WP_055115410.1">
    <property type="nucleotide sequence ID" value="NZ_CXWA01000002.1"/>
</dbReference>
<gene>
    <name evidence="5" type="ORF">LA5096_01438</name>
</gene>
<accession>A0A0M6ZYI1</accession>
<keyword evidence="3" id="KW-0813">Transport</keyword>
<dbReference type="Gene3D" id="3.40.50.2300">
    <property type="match status" value="2"/>
</dbReference>
<dbReference type="PROSITE" id="PS51257">
    <property type="entry name" value="PROKAR_LIPOPROTEIN"/>
    <property type="match status" value="1"/>
</dbReference>
<keyword evidence="5" id="KW-0449">Lipoprotein</keyword>
<evidence type="ECO:0000313" key="6">
    <source>
        <dbReference type="Proteomes" id="UP000049983"/>
    </source>
</evidence>
<evidence type="ECO:0000313" key="5">
    <source>
        <dbReference type="EMBL" id="CTQ67351.1"/>
    </source>
</evidence>
<dbReference type="PANTHER" id="PTHR30483">
    <property type="entry name" value="LEUCINE-SPECIFIC-BINDING PROTEIN"/>
    <property type="match status" value="1"/>
</dbReference>
<dbReference type="OrthoDB" id="7210494at2"/>
<keyword evidence="6" id="KW-1185">Reference proteome</keyword>
<dbReference type="GO" id="GO:0006865">
    <property type="term" value="P:amino acid transport"/>
    <property type="evidence" value="ECO:0007669"/>
    <property type="project" value="UniProtKB-KW"/>
</dbReference>
<feature type="domain" description="Leucine-binding protein" evidence="4">
    <location>
        <begin position="63"/>
        <end position="389"/>
    </location>
</feature>
<keyword evidence="2" id="KW-0732">Signal</keyword>
<comment type="similarity">
    <text evidence="1">Belongs to the leucine-binding protein family.</text>
</comment>
<evidence type="ECO:0000256" key="2">
    <source>
        <dbReference type="ARBA" id="ARBA00022729"/>
    </source>
</evidence>
<dbReference type="Pfam" id="PF13458">
    <property type="entry name" value="Peripla_BP_6"/>
    <property type="match status" value="1"/>
</dbReference>
<dbReference type="SUPFAM" id="SSF53822">
    <property type="entry name" value="Periplasmic binding protein-like I"/>
    <property type="match status" value="1"/>
</dbReference>
<evidence type="ECO:0000256" key="3">
    <source>
        <dbReference type="ARBA" id="ARBA00022970"/>
    </source>
</evidence>
<evidence type="ECO:0000256" key="1">
    <source>
        <dbReference type="ARBA" id="ARBA00010062"/>
    </source>
</evidence>
<dbReference type="InterPro" id="IPR051010">
    <property type="entry name" value="BCAA_transport"/>
</dbReference>
<sequence length="407" mass="41899">MASAMRGKTGQQQRRQFLKTALACSSAFALSGCLGSSLGSLPGDQVQPTAQPQTTGEVIGTGSVRVGLLLPLAASGGNASIGTVFKNAAALALQNFPNADVQLLVKDTGGTAEGGRSAAQSAISEGAELILGPVFAPAVSGAAAAARATGVPVIAFSTDTSVAARGVYLLSFLPESDVKRIIGYANSQQKRSYAALIPDGSYGAVVEAAFRQEVGKGAGRIATIQRYKMSGSDTSDLVAKTAALKSVTNNIDALFVPAGGGVPPLVMQTLVSQGANLGNIKILGSGQWDSAQVKNNSVLAGAWFAGPEDKGFQGFARRYQSTYGATPPRNASLVYDGVTLAAGLIRSAGPQRFQQSIMTNRDGFIGIDGLFRFKSNGLNERGLAVYQITGRGTEVISPAPRDFRTGF</sequence>
<protein>
    <submittedName>
        <fullName evidence="5">Putative lipoprotein</fullName>
    </submittedName>
</protein>
<keyword evidence="3" id="KW-0029">Amino-acid transport</keyword>
<dbReference type="EMBL" id="CXWC01000002">
    <property type="protein sequence ID" value="CTQ67351.1"/>
    <property type="molecule type" value="Genomic_DNA"/>
</dbReference>
<dbReference type="STRING" id="311410.LA5095_02582"/>
<organism evidence="5 6">
    <name type="scientific">Roseibium album</name>
    <dbReference type="NCBI Taxonomy" id="311410"/>
    <lineage>
        <taxon>Bacteria</taxon>
        <taxon>Pseudomonadati</taxon>
        <taxon>Pseudomonadota</taxon>
        <taxon>Alphaproteobacteria</taxon>
        <taxon>Hyphomicrobiales</taxon>
        <taxon>Stappiaceae</taxon>
        <taxon>Roseibium</taxon>
    </lineage>
</organism>
<proteinExistence type="inferred from homology"/>
<dbReference type="AlphaFoldDB" id="A0A0M6ZYI1"/>
<name>A0A0M6ZYI1_9HYPH</name>
<evidence type="ECO:0000259" key="4">
    <source>
        <dbReference type="Pfam" id="PF13458"/>
    </source>
</evidence>
<dbReference type="PANTHER" id="PTHR30483:SF6">
    <property type="entry name" value="PERIPLASMIC BINDING PROTEIN OF ABC TRANSPORTER FOR NATURAL AMINO ACIDS"/>
    <property type="match status" value="1"/>
</dbReference>
<reference evidence="6" key="1">
    <citation type="submission" date="2015-07" db="EMBL/GenBank/DDBJ databases">
        <authorList>
            <person name="Rodrigo-Torres Lidia"/>
            <person name="Arahal R.David."/>
        </authorList>
    </citation>
    <scope>NUCLEOTIDE SEQUENCE [LARGE SCALE GENOMIC DNA]</scope>
    <source>
        <strain evidence="6">CECT 5096</strain>
    </source>
</reference>
<dbReference type="InterPro" id="IPR028081">
    <property type="entry name" value="Leu-bd"/>
</dbReference>
<dbReference type="CDD" id="cd06339">
    <property type="entry name" value="PBP1_YraM_LppC_lipoprotein-like"/>
    <property type="match status" value="1"/>
</dbReference>
<dbReference type="InterPro" id="IPR028082">
    <property type="entry name" value="Peripla_BP_I"/>
</dbReference>
<dbReference type="GeneID" id="97668858"/>